<dbReference type="InterPro" id="IPR001878">
    <property type="entry name" value="Znf_CCHC"/>
</dbReference>
<dbReference type="AlphaFoldDB" id="A0A8D8RNC4"/>
<keyword evidence="1" id="KW-0863">Zinc-finger</keyword>
<proteinExistence type="predicted"/>
<dbReference type="SUPFAM" id="SSF56672">
    <property type="entry name" value="DNA/RNA polymerases"/>
    <property type="match status" value="1"/>
</dbReference>
<dbReference type="PANTHER" id="PTHR37984:SF8">
    <property type="entry name" value="CCHC-TYPE DOMAIN-CONTAINING PROTEIN"/>
    <property type="match status" value="1"/>
</dbReference>
<evidence type="ECO:0000313" key="3">
    <source>
        <dbReference type="EMBL" id="CAG6652980.1"/>
    </source>
</evidence>
<dbReference type="EMBL" id="HBUF01171968">
    <property type="protein sequence ID" value="CAG6652980.1"/>
    <property type="molecule type" value="Transcribed_RNA"/>
</dbReference>
<dbReference type="PANTHER" id="PTHR37984">
    <property type="entry name" value="PROTEIN CBG26694"/>
    <property type="match status" value="1"/>
</dbReference>
<dbReference type="InterPro" id="IPR043502">
    <property type="entry name" value="DNA/RNA_pol_sf"/>
</dbReference>
<dbReference type="InterPro" id="IPR050951">
    <property type="entry name" value="Retrovirus_Pol_polyprotein"/>
</dbReference>
<protein>
    <submittedName>
        <fullName evidence="3">Uncharacterized protein K02A2.6</fullName>
    </submittedName>
</protein>
<dbReference type="CDD" id="cd05481">
    <property type="entry name" value="retropepsin_like_LTR_1"/>
    <property type="match status" value="1"/>
</dbReference>
<dbReference type="GO" id="GO:0071897">
    <property type="term" value="P:DNA biosynthetic process"/>
    <property type="evidence" value="ECO:0007669"/>
    <property type="project" value="UniProtKB-ARBA"/>
</dbReference>
<sequence>MENQAQQPLASTMAHDISAPPAYEYNIRTGVEDWTIFKLQLENFMKLTGLEGKGDDVKKAYLISLLGKEMMKVYVNMNIRGKTNQETMKALDDYILPQRNVIYERYVFGITQQQKTERFDQYYSNLRHLASTCEFGTMHDELLRDRIVLGVISNVLRKRYLGDPGLTLAKALELGKAFEATEIQCNVLNDNRHKMTSDEHEQIPDSNVFKFSNSSQSCWYCGNNHARKKELCPALGKICTNCGRPNHFARVCKQKTNNNQFLNITNGRDYNKYKKTNQVSEQENETRNQSEEEDLWQVSKRAEMKKEFVTKLNFLTENDIKELKCQLDTGAACNVLNYEDYRILCGLCGDEKLERSRMQLRCYGGEILKPRGKKTLTVIHEGKMYDLEFQVVDTRQTPLISVETCVMMNLVTVNANLCKINAEISLTQDKIVEEFQDVFKGLGRLEGKYDIEIEDKIVPVKKIPRRVPIALKDKLKQKLNELEAKGVIQKETEPTEWISNLVMVNKNDKLRLCLDPKDLNKAIKRSHFQIPTLDEMTPQLF</sequence>
<name>A0A8D8RNC4_9HEMI</name>
<evidence type="ECO:0000259" key="2">
    <source>
        <dbReference type="PROSITE" id="PS50158"/>
    </source>
</evidence>
<accession>A0A8D8RNC4</accession>
<dbReference type="PROSITE" id="PS50158">
    <property type="entry name" value="ZF_CCHC"/>
    <property type="match status" value="1"/>
</dbReference>
<dbReference type="GO" id="GO:0003676">
    <property type="term" value="F:nucleic acid binding"/>
    <property type="evidence" value="ECO:0007669"/>
    <property type="project" value="InterPro"/>
</dbReference>
<dbReference type="Gene3D" id="3.10.10.10">
    <property type="entry name" value="HIV Type 1 Reverse Transcriptase, subunit A, domain 1"/>
    <property type="match status" value="1"/>
</dbReference>
<reference evidence="3" key="1">
    <citation type="submission" date="2021-05" db="EMBL/GenBank/DDBJ databases">
        <authorList>
            <person name="Alioto T."/>
            <person name="Alioto T."/>
            <person name="Gomez Garrido J."/>
        </authorList>
    </citation>
    <scope>NUCLEOTIDE SEQUENCE</scope>
</reference>
<keyword evidence="1" id="KW-0862">Zinc</keyword>
<keyword evidence="1" id="KW-0479">Metal-binding</keyword>
<feature type="domain" description="CCHC-type" evidence="2">
    <location>
        <begin position="239"/>
        <end position="254"/>
    </location>
</feature>
<organism evidence="3">
    <name type="scientific">Cacopsylla melanoneura</name>
    <dbReference type="NCBI Taxonomy" id="428564"/>
    <lineage>
        <taxon>Eukaryota</taxon>
        <taxon>Metazoa</taxon>
        <taxon>Ecdysozoa</taxon>
        <taxon>Arthropoda</taxon>
        <taxon>Hexapoda</taxon>
        <taxon>Insecta</taxon>
        <taxon>Pterygota</taxon>
        <taxon>Neoptera</taxon>
        <taxon>Paraneoptera</taxon>
        <taxon>Hemiptera</taxon>
        <taxon>Sternorrhyncha</taxon>
        <taxon>Psylloidea</taxon>
        <taxon>Psyllidae</taxon>
        <taxon>Psyllinae</taxon>
        <taxon>Cacopsylla</taxon>
    </lineage>
</organism>
<dbReference type="GO" id="GO:0008270">
    <property type="term" value="F:zinc ion binding"/>
    <property type="evidence" value="ECO:0007669"/>
    <property type="project" value="UniProtKB-KW"/>
</dbReference>
<evidence type="ECO:0000256" key="1">
    <source>
        <dbReference type="PROSITE-ProRule" id="PRU00047"/>
    </source>
</evidence>
<dbReference type="EMBL" id="HBUF01171897">
    <property type="protein sequence ID" value="CAG6652776.1"/>
    <property type="molecule type" value="Transcribed_RNA"/>
</dbReference>